<keyword evidence="2" id="KW-1185">Reference proteome</keyword>
<evidence type="ECO:0000313" key="2">
    <source>
        <dbReference type="Proteomes" id="UP000570851"/>
    </source>
</evidence>
<keyword evidence="1" id="KW-0614">Plasmid</keyword>
<comment type="caution">
    <text evidence="1">The sequence shown here is derived from an EMBL/GenBank/DDBJ whole genome shotgun (WGS) entry which is preliminary data.</text>
</comment>
<dbReference type="EMBL" id="JACKZP010000271">
    <property type="protein sequence ID" value="MBC1305555.1"/>
    <property type="molecule type" value="Genomic_DNA"/>
</dbReference>
<dbReference type="Proteomes" id="UP000570851">
    <property type="component" value="Unassembled WGS sequence"/>
</dbReference>
<gene>
    <name evidence="1" type="ORF">GNE12_27070</name>
</gene>
<accession>A0ABR6SGP2</accession>
<dbReference type="RefSeq" id="WP_011316587.1">
    <property type="nucleotide sequence ID" value="NZ_JACKZP010000271.1"/>
</dbReference>
<protein>
    <submittedName>
        <fullName evidence="1">Uncharacterized protein</fullName>
    </submittedName>
</protein>
<geneLocation type="plasmid" evidence="1">
    <name>pN2B-A</name>
</geneLocation>
<name>A0ABR6SGP2_ANAVA</name>
<organism evidence="1 2">
    <name type="scientific">Trichormus variabilis N2B</name>
    <dbReference type="NCBI Taxonomy" id="2681315"/>
    <lineage>
        <taxon>Bacteria</taxon>
        <taxon>Bacillati</taxon>
        <taxon>Cyanobacteriota</taxon>
        <taxon>Cyanophyceae</taxon>
        <taxon>Nostocales</taxon>
        <taxon>Nostocaceae</taxon>
        <taxon>Trichormus</taxon>
    </lineage>
</organism>
<sequence>MTSQIPDTFLYKGEEYELVGLNGESLVIPQDYGMQPQMLHTACYRGFYSTYEITDEGLFLTQMVIGEVEGGHKPIQGIMPEIPPGEKYGYPTYQGLRLLTPFTGRISLGKDFIRDFYVHMGYQKGSAFETLLEFSFEAGRVVSVQDISDENATKRGAFKERLETGEVTQSIWAAFSLDMDVE</sequence>
<proteinExistence type="predicted"/>
<reference evidence="1 2" key="1">
    <citation type="submission" date="2019-11" db="EMBL/GenBank/DDBJ databases">
        <title>Comparison of genomes from free-living endosymbiotic cyanobacteria isolated from Azolla.</title>
        <authorList>
            <person name="Thiel T."/>
            <person name="Pratte B."/>
        </authorList>
    </citation>
    <scope>NUCLEOTIDE SEQUENCE [LARGE SCALE GENOMIC DNA]</scope>
    <source>
        <strain evidence="1 2">N2B</strain>
        <plasmid evidence="1">pN2B-A</plasmid>
    </source>
</reference>
<dbReference type="GeneID" id="58727204"/>
<evidence type="ECO:0000313" key="1">
    <source>
        <dbReference type="EMBL" id="MBC1305555.1"/>
    </source>
</evidence>